<dbReference type="InterPro" id="IPR051017">
    <property type="entry name" value="Aldolase-II_Adducin_sf"/>
</dbReference>
<dbReference type="InterPro" id="IPR001303">
    <property type="entry name" value="Aldolase_II/adducin_N"/>
</dbReference>
<dbReference type="Gene3D" id="3.40.225.10">
    <property type="entry name" value="Class II aldolase/adducin N-terminal domain"/>
    <property type="match status" value="1"/>
</dbReference>
<sequence length="286" mass="32300">MASVILRRFVVMSSKPALPCVAHRRWRSSEAEVKDNITKAVKENYLARVDLAVAYRAMEYYKMHEGICNHLTLRAPAMDGNGDVMLLIKHGIHWSQVTANSLVGVDFETGEVIEGEGKVEMSAMNIHRAIHRVKSAEDKSLRCVMHTHQPYTTALACIKNGRFKNIHQNSMRFHNKISYDMGYGGIPDCDESKQIAKSFAGKNICILGNHGVVAVGQRVCDVFDELYYLERAAMTQVLAMSTGKELWEVPDHIAEEVARFDMTEYSENHFESMKALLATKEPDYRS</sequence>
<reference evidence="3" key="1">
    <citation type="submission" date="2021-10" db="EMBL/GenBank/DDBJ databases">
        <title>Tropical sea cucumber genome reveals ecological adaptation and Cuvierian tubules defense mechanism.</title>
        <authorList>
            <person name="Chen T."/>
        </authorList>
    </citation>
    <scope>NUCLEOTIDE SEQUENCE</scope>
    <source>
        <strain evidence="3">Nanhai2018</strain>
        <tissue evidence="3">Muscle</tissue>
    </source>
</reference>
<dbReference type="AlphaFoldDB" id="A0A9Q1HER5"/>
<evidence type="ECO:0000259" key="2">
    <source>
        <dbReference type="SMART" id="SM01007"/>
    </source>
</evidence>
<dbReference type="GO" id="GO:0005856">
    <property type="term" value="C:cytoskeleton"/>
    <property type="evidence" value="ECO:0007669"/>
    <property type="project" value="TreeGrafter"/>
</dbReference>
<protein>
    <recommendedName>
        <fullName evidence="2">Class II aldolase/adducin N-terminal domain-containing protein</fullName>
    </recommendedName>
</protein>
<organism evidence="3 4">
    <name type="scientific">Holothuria leucospilota</name>
    <name type="common">Black long sea cucumber</name>
    <name type="synonym">Mertensiothuria leucospilota</name>
    <dbReference type="NCBI Taxonomy" id="206669"/>
    <lineage>
        <taxon>Eukaryota</taxon>
        <taxon>Metazoa</taxon>
        <taxon>Echinodermata</taxon>
        <taxon>Eleutherozoa</taxon>
        <taxon>Echinozoa</taxon>
        <taxon>Holothuroidea</taxon>
        <taxon>Aspidochirotacea</taxon>
        <taxon>Aspidochirotida</taxon>
        <taxon>Holothuriidae</taxon>
        <taxon>Holothuria</taxon>
    </lineage>
</organism>
<dbReference type="SMART" id="SM01007">
    <property type="entry name" value="Aldolase_II"/>
    <property type="match status" value="1"/>
</dbReference>
<dbReference type="GO" id="GO:0005886">
    <property type="term" value="C:plasma membrane"/>
    <property type="evidence" value="ECO:0007669"/>
    <property type="project" value="UniProtKB-SubCell"/>
</dbReference>
<gene>
    <name evidence="3" type="ORF">HOLleu_13490</name>
</gene>
<accession>A0A9Q1HER5</accession>
<name>A0A9Q1HER5_HOLLE</name>
<dbReference type="SUPFAM" id="SSF53639">
    <property type="entry name" value="AraD/HMP-PK domain-like"/>
    <property type="match status" value="1"/>
</dbReference>
<dbReference type="GO" id="GO:0051015">
    <property type="term" value="F:actin filament binding"/>
    <property type="evidence" value="ECO:0007669"/>
    <property type="project" value="TreeGrafter"/>
</dbReference>
<dbReference type="PANTHER" id="PTHR10672:SF21">
    <property type="entry name" value="CLASS II ALDOLASE_ADDUCIN N-TERMINAL DOMAIN-CONTAINING PROTEIN"/>
    <property type="match status" value="1"/>
</dbReference>
<evidence type="ECO:0000313" key="3">
    <source>
        <dbReference type="EMBL" id="KAJ8042433.1"/>
    </source>
</evidence>
<keyword evidence="4" id="KW-1185">Reference proteome</keyword>
<evidence type="ECO:0000313" key="4">
    <source>
        <dbReference type="Proteomes" id="UP001152320"/>
    </source>
</evidence>
<dbReference type="Proteomes" id="UP001152320">
    <property type="component" value="Chromosome 5"/>
</dbReference>
<evidence type="ECO:0000256" key="1">
    <source>
        <dbReference type="ARBA" id="ARBA00006274"/>
    </source>
</evidence>
<comment type="similarity">
    <text evidence="1">Belongs to the aldolase class II family. Adducin subfamily.</text>
</comment>
<dbReference type="InterPro" id="IPR036409">
    <property type="entry name" value="Aldolase_II/adducin_N_sf"/>
</dbReference>
<dbReference type="EMBL" id="JAIZAY010000005">
    <property type="protein sequence ID" value="KAJ8042433.1"/>
    <property type="molecule type" value="Genomic_DNA"/>
</dbReference>
<comment type="caution">
    <text evidence="3">The sequence shown here is derived from an EMBL/GenBank/DDBJ whole genome shotgun (WGS) entry which is preliminary data.</text>
</comment>
<dbReference type="PANTHER" id="PTHR10672">
    <property type="entry name" value="ADDUCIN"/>
    <property type="match status" value="1"/>
</dbReference>
<feature type="domain" description="Class II aldolase/adducin N-terminal" evidence="2">
    <location>
        <begin position="49"/>
        <end position="237"/>
    </location>
</feature>
<proteinExistence type="inferred from homology"/>
<dbReference type="OrthoDB" id="3238794at2759"/>
<dbReference type="Pfam" id="PF00596">
    <property type="entry name" value="Aldolase_II"/>
    <property type="match status" value="1"/>
</dbReference>